<evidence type="ECO:0000256" key="3">
    <source>
        <dbReference type="ARBA" id="ARBA00004173"/>
    </source>
</evidence>
<sequence>MLSTTSNVLKRCLGGSVIRLKHTLPDLKYDFNALEPYISADIMKLHYEKHHQTYINNLNVTEEKLSEAVSKKDITTIINLQPALRFNGGGHINHSIFWQNLSPKGGGEPTGDLLQQIKEDFNTFDQMKKELVAASVAVQGSGWGWLGYSPVNGRLRIATCSNQDPLEATTGLIPLFGIDVWEHAYYLQYKNVRADYVNAIFNIANWSDVSERLAKARLR</sequence>
<evidence type="ECO:0000256" key="5">
    <source>
        <dbReference type="ARBA" id="ARBA00011881"/>
    </source>
</evidence>
<dbReference type="InterPro" id="IPR036324">
    <property type="entry name" value="Mn/Fe_SOD_N_sf"/>
</dbReference>
<evidence type="ECO:0000256" key="13">
    <source>
        <dbReference type="RuleBase" id="RU000414"/>
    </source>
</evidence>
<evidence type="ECO:0000259" key="15">
    <source>
        <dbReference type="Pfam" id="PF02777"/>
    </source>
</evidence>
<dbReference type="InterPro" id="IPR019833">
    <property type="entry name" value="Mn/Fe_SOD_BS"/>
</dbReference>
<evidence type="ECO:0000256" key="4">
    <source>
        <dbReference type="ARBA" id="ARBA00008714"/>
    </source>
</evidence>
<dbReference type="PANTHER" id="PTHR11404:SF6">
    <property type="entry name" value="SUPEROXIDE DISMUTASE [MN], MITOCHONDRIAL"/>
    <property type="match status" value="1"/>
</dbReference>
<evidence type="ECO:0000256" key="6">
    <source>
        <dbReference type="ARBA" id="ARBA00012682"/>
    </source>
</evidence>
<dbReference type="AlphaFoldDB" id="A0AAV2HT64"/>
<dbReference type="Pfam" id="PF02777">
    <property type="entry name" value="Sod_Fe_C"/>
    <property type="match status" value="1"/>
</dbReference>
<evidence type="ECO:0000256" key="11">
    <source>
        <dbReference type="ARBA" id="ARBA00049204"/>
    </source>
</evidence>
<feature type="binding site" evidence="12">
    <location>
        <position position="183"/>
    </location>
    <ligand>
        <name>Mn(2+)</name>
        <dbReference type="ChEBI" id="CHEBI:29035"/>
    </ligand>
</feature>
<keyword evidence="9" id="KW-0496">Mitochondrion</keyword>
<name>A0AAV2HT64_LYMST</name>
<evidence type="ECO:0000259" key="14">
    <source>
        <dbReference type="Pfam" id="PF00081"/>
    </source>
</evidence>
<evidence type="ECO:0000256" key="12">
    <source>
        <dbReference type="PIRSR" id="PIRSR000349-1"/>
    </source>
</evidence>
<comment type="caution">
    <text evidence="16">The sequence shown here is derived from an EMBL/GenBank/DDBJ whole genome shotgun (WGS) entry which is preliminary data.</text>
</comment>
<organism evidence="16 17">
    <name type="scientific">Lymnaea stagnalis</name>
    <name type="common">Great pond snail</name>
    <name type="synonym">Helix stagnalis</name>
    <dbReference type="NCBI Taxonomy" id="6523"/>
    <lineage>
        <taxon>Eukaryota</taxon>
        <taxon>Metazoa</taxon>
        <taxon>Spiralia</taxon>
        <taxon>Lophotrochozoa</taxon>
        <taxon>Mollusca</taxon>
        <taxon>Gastropoda</taxon>
        <taxon>Heterobranchia</taxon>
        <taxon>Euthyneura</taxon>
        <taxon>Panpulmonata</taxon>
        <taxon>Hygrophila</taxon>
        <taxon>Lymnaeoidea</taxon>
        <taxon>Lymnaeidae</taxon>
        <taxon>Lymnaea</taxon>
    </lineage>
</organism>
<dbReference type="FunFam" id="1.10.287.990:FF:000001">
    <property type="entry name" value="Superoxide dismutase"/>
    <property type="match status" value="1"/>
</dbReference>
<accession>A0AAV2HT64</accession>
<gene>
    <name evidence="16" type="ORF">GSLYS_00009256001</name>
</gene>
<dbReference type="GO" id="GO:0004784">
    <property type="term" value="F:superoxide dismutase activity"/>
    <property type="evidence" value="ECO:0007669"/>
    <property type="project" value="UniProtKB-EC"/>
</dbReference>
<feature type="binding site" evidence="12">
    <location>
        <position position="94"/>
    </location>
    <ligand>
        <name>Mn(2+)</name>
        <dbReference type="ChEBI" id="CHEBI:29035"/>
    </ligand>
</feature>
<comment type="catalytic activity">
    <reaction evidence="11 13">
        <text>2 superoxide + 2 H(+) = H2O2 + O2</text>
        <dbReference type="Rhea" id="RHEA:20696"/>
        <dbReference type="ChEBI" id="CHEBI:15378"/>
        <dbReference type="ChEBI" id="CHEBI:15379"/>
        <dbReference type="ChEBI" id="CHEBI:16240"/>
        <dbReference type="ChEBI" id="CHEBI:18421"/>
        <dbReference type="EC" id="1.15.1.1"/>
    </reaction>
</comment>
<evidence type="ECO:0000256" key="7">
    <source>
        <dbReference type="ARBA" id="ARBA00022723"/>
    </source>
</evidence>
<keyword evidence="8 13" id="KW-0560">Oxidoreductase</keyword>
<dbReference type="PIRSF" id="PIRSF000349">
    <property type="entry name" value="SODismutase"/>
    <property type="match status" value="1"/>
</dbReference>
<evidence type="ECO:0000256" key="1">
    <source>
        <dbReference type="ARBA" id="ARBA00001936"/>
    </source>
</evidence>
<dbReference type="PANTHER" id="PTHR11404">
    <property type="entry name" value="SUPEROXIDE DISMUTASE 2"/>
    <property type="match status" value="1"/>
</dbReference>
<protein>
    <recommendedName>
        <fullName evidence="6 13">Superoxide dismutase</fullName>
        <ecNumber evidence="6 13">1.15.1.1</ecNumber>
    </recommendedName>
</protein>
<evidence type="ECO:0000256" key="2">
    <source>
        <dbReference type="ARBA" id="ARBA00002170"/>
    </source>
</evidence>
<keyword evidence="10" id="KW-0464">Manganese</keyword>
<evidence type="ECO:0000256" key="10">
    <source>
        <dbReference type="ARBA" id="ARBA00023211"/>
    </source>
</evidence>
<dbReference type="SUPFAM" id="SSF54719">
    <property type="entry name" value="Fe,Mn superoxide dismutase (SOD), C-terminal domain"/>
    <property type="match status" value="1"/>
</dbReference>
<comment type="function">
    <text evidence="2">Destroys superoxide anion radicals which are normally produced within the cells and which are toxic to biological systems.</text>
</comment>
<feature type="binding site" evidence="12">
    <location>
        <position position="179"/>
    </location>
    <ligand>
        <name>Mn(2+)</name>
        <dbReference type="ChEBI" id="CHEBI:29035"/>
    </ligand>
</feature>
<proteinExistence type="inferred from homology"/>
<dbReference type="InterPro" id="IPR001189">
    <property type="entry name" value="Mn/Fe_SOD"/>
</dbReference>
<dbReference type="InterPro" id="IPR050265">
    <property type="entry name" value="Fe/Mn_Superoxide_Dismutase"/>
</dbReference>
<comment type="function">
    <text evidence="13">Destroys radicals which are normally produced within the cells and which are toxic to biological systems.</text>
</comment>
<dbReference type="PRINTS" id="PR01703">
    <property type="entry name" value="MNSODISMTASE"/>
</dbReference>
<comment type="cofactor">
    <cofactor evidence="1">
        <name>Mn(2+)</name>
        <dbReference type="ChEBI" id="CHEBI:29035"/>
    </cofactor>
</comment>
<dbReference type="GO" id="GO:0005739">
    <property type="term" value="C:mitochondrion"/>
    <property type="evidence" value="ECO:0007669"/>
    <property type="project" value="UniProtKB-SubCell"/>
</dbReference>
<evidence type="ECO:0000256" key="9">
    <source>
        <dbReference type="ARBA" id="ARBA00023128"/>
    </source>
</evidence>
<feature type="domain" description="Manganese/iron superoxide dismutase N-terminal" evidence="14">
    <location>
        <begin position="21"/>
        <end position="102"/>
    </location>
</feature>
<comment type="subcellular location">
    <subcellularLocation>
        <location evidence="3">Mitochondrion</location>
    </subcellularLocation>
</comment>
<comment type="subunit">
    <text evidence="5">Homotetramer.</text>
</comment>
<dbReference type="InterPro" id="IPR036314">
    <property type="entry name" value="SOD_C_sf"/>
</dbReference>
<dbReference type="EMBL" id="CAXITT010000197">
    <property type="protein sequence ID" value="CAL1535296.1"/>
    <property type="molecule type" value="Genomic_DNA"/>
</dbReference>
<evidence type="ECO:0000313" key="17">
    <source>
        <dbReference type="Proteomes" id="UP001497497"/>
    </source>
</evidence>
<dbReference type="FunFam" id="3.55.40.20:FF:000003">
    <property type="entry name" value="Superoxide dismutase [Mn], mitochondrial"/>
    <property type="match status" value="1"/>
</dbReference>
<keyword evidence="7 12" id="KW-0479">Metal-binding</keyword>
<dbReference type="InterPro" id="IPR019832">
    <property type="entry name" value="Mn/Fe_SOD_C"/>
</dbReference>
<dbReference type="Pfam" id="PF00081">
    <property type="entry name" value="Sod_Fe_N"/>
    <property type="match status" value="1"/>
</dbReference>
<dbReference type="Gene3D" id="3.55.40.20">
    <property type="entry name" value="Iron/manganese superoxide dismutase, C-terminal domain"/>
    <property type="match status" value="1"/>
</dbReference>
<feature type="binding site" evidence="12">
    <location>
        <position position="46"/>
    </location>
    <ligand>
        <name>Mn(2+)</name>
        <dbReference type="ChEBI" id="CHEBI:29035"/>
    </ligand>
</feature>
<dbReference type="Gene3D" id="1.10.287.990">
    <property type="entry name" value="Fe,Mn superoxide dismutase (SOD) domain"/>
    <property type="match status" value="1"/>
</dbReference>
<evidence type="ECO:0000313" key="16">
    <source>
        <dbReference type="EMBL" id="CAL1535296.1"/>
    </source>
</evidence>
<reference evidence="16 17" key="1">
    <citation type="submission" date="2024-04" db="EMBL/GenBank/DDBJ databases">
        <authorList>
            <consortium name="Genoscope - CEA"/>
            <person name="William W."/>
        </authorList>
    </citation>
    <scope>NUCLEOTIDE SEQUENCE [LARGE SCALE GENOMIC DNA]</scope>
</reference>
<dbReference type="EC" id="1.15.1.1" evidence="6 13"/>
<feature type="domain" description="Manganese/iron superoxide dismutase C-terminal" evidence="15">
    <location>
        <begin position="109"/>
        <end position="212"/>
    </location>
</feature>
<dbReference type="InterPro" id="IPR019831">
    <property type="entry name" value="Mn/Fe_SOD_N"/>
</dbReference>
<dbReference type="Proteomes" id="UP001497497">
    <property type="component" value="Unassembled WGS sequence"/>
</dbReference>
<dbReference type="SUPFAM" id="SSF46609">
    <property type="entry name" value="Fe,Mn superoxide dismutase (SOD), N-terminal domain"/>
    <property type="match status" value="1"/>
</dbReference>
<dbReference type="GO" id="GO:0030145">
    <property type="term" value="F:manganese ion binding"/>
    <property type="evidence" value="ECO:0007669"/>
    <property type="project" value="TreeGrafter"/>
</dbReference>
<evidence type="ECO:0000256" key="8">
    <source>
        <dbReference type="ARBA" id="ARBA00023002"/>
    </source>
</evidence>
<keyword evidence="17" id="KW-1185">Reference proteome</keyword>
<comment type="similarity">
    <text evidence="4 13">Belongs to the iron/manganese superoxide dismutase family.</text>
</comment>
<dbReference type="PROSITE" id="PS00088">
    <property type="entry name" value="SOD_MN"/>
    <property type="match status" value="1"/>
</dbReference>